<evidence type="ECO:0000256" key="1">
    <source>
        <dbReference type="ARBA" id="ARBA00022723"/>
    </source>
</evidence>
<dbReference type="GO" id="GO:0003676">
    <property type="term" value="F:nucleic acid binding"/>
    <property type="evidence" value="ECO:0007669"/>
    <property type="project" value="InterPro"/>
</dbReference>
<evidence type="ECO:0000256" key="3">
    <source>
        <dbReference type="SAM" id="MobiDB-lite"/>
    </source>
</evidence>
<dbReference type="SUPFAM" id="SSF53098">
    <property type="entry name" value="Ribonuclease H-like"/>
    <property type="match status" value="1"/>
</dbReference>
<organism evidence="5">
    <name type="scientific">Fagus sylvatica</name>
    <name type="common">Beechnut</name>
    <dbReference type="NCBI Taxonomy" id="28930"/>
    <lineage>
        <taxon>Eukaryota</taxon>
        <taxon>Viridiplantae</taxon>
        <taxon>Streptophyta</taxon>
        <taxon>Embryophyta</taxon>
        <taxon>Tracheophyta</taxon>
        <taxon>Spermatophyta</taxon>
        <taxon>Magnoliopsida</taxon>
        <taxon>eudicotyledons</taxon>
        <taxon>Gunneridae</taxon>
        <taxon>Pentapetalae</taxon>
        <taxon>rosids</taxon>
        <taxon>fabids</taxon>
        <taxon>Fagales</taxon>
        <taxon>Fagaceae</taxon>
        <taxon>Fagus</taxon>
    </lineage>
</organism>
<evidence type="ECO:0000259" key="4">
    <source>
        <dbReference type="PROSITE" id="PS50994"/>
    </source>
</evidence>
<keyword evidence="1" id="KW-0479">Metal-binding</keyword>
<dbReference type="PANTHER" id="PTHR42648:SF26">
    <property type="entry name" value="INTEGRASE CATALYTIC DOMAIN-CONTAINING PROTEIN"/>
    <property type="match status" value="1"/>
</dbReference>
<dbReference type="InterPro" id="IPR001584">
    <property type="entry name" value="Integrase_cat-core"/>
</dbReference>
<dbReference type="CDD" id="cd09272">
    <property type="entry name" value="RNase_HI_RT_Ty1"/>
    <property type="match status" value="1"/>
</dbReference>
<keyword evidence="2" id="KW-0378">Hydrolase</keyword>
<dbReference type="Gene3D" id="3.30.420.10">
    <property type="entry name" value="Ribonuclease H-like superfamily/Ribonuclease H"/>
    <property type="match status" value="1"/>
</dbReference>
<dbReference type="Pfam" id="PF25597">
    <property type="entry name" value="SH3_retrovirus"/>
    <property type="match status" value="1"/>
</dbReference>
<protein>
    <recommendedName>
        <fullName evidence="4">Integrase catalytic domain-containing protein</fullName>
    </recommendedName>
</protein>
<dbReference type="InterPro" id="IPR057670">
    <property type="entry name" value="SH3_retrovirus"/>
</dbReference>
<dbReference type="EMBL" id="OIVN01001166">
    <property type="protein sequence ID" value="SPC90640.1"/>
    <property type="molecule type" value="Genomic_DNA"/>
</dbReference>
<dbReference type="Pfam" id="PF14223">
    <property type="entry name" value="Retrotran_gag_2"/>
    <property type="match status" value="1"/>
</dbReference>
<dbReference type="PANTHER" id="PTHR42648">
    <property type="entry name" value="TRANSPOSASE, PUTATIVE-RELATED"/>
    <property type="match status" value="1"/>
</dbReference>
<accession>A0A2N9FU51</accession>
<feature type="domain" description="Integrase catalytic" evidence="4">
    <location>
        <begin position="501"/>
        <end position="667"/>
    </location>
</feature>
<dbReference type="Pfam" id="PF00665">
    <property type="entry name" value="rve"/>
    <property type="match status" value="1"/>
</dbReference>
<gene>
    <name evidence="5" type="ORF">FSB_LOCUS18522</name>
</gene>
<feature type="compositionally biased region" description="Low complexity" evidence="3">
    <location>
        <begin position="252"/>
        <end position="287"/>
    </location>
</feature>
<dbReference type="PROSITE" id="PS50994">
    <property type="entry name" value="INTEGRASE"/>
    <property type="match status" value="1"/>
</dbReference>
<dbReference type="SUPFAM" id="SSF56672">
    <property type="entry name" value="DNA/RNA polymerases"/>
    <property type="match status" value="1"/>
</dbReference>
<dbReference type="GO" id="GO:0015074">
    <property type="term" value="P:DNA integration"/>
    <property type="evidence" value="ECO:0007669"/>
    <property type="project" value="InterPro"/>
</dbReference>
<dbReference type="GO" id="GO:0016787">
    <property type="term" value="F:hydrolase activity"/>
    <property type="evidence" value="ECO:0007669"/>
    <property type="project" value="UniProtKB-KW"/>
</dbReference>
<dbReference type="InterPro" id="IPR025724">
    <property type="entry name" value="GAG-pre-integrase_dom"/>
</dbReference>
<evidence type="ECO:0000313" key="5">
    <source>
        <dbReference type="EMBL" id="SPC90640.1"/>
    </source>
</evidence>
<dbReference type="GO" id="GO:0046872">
    <property type="term" value="F:metal ion binding"/>
    <property type="evidence" value="ECO:0007669"/>
    <property type="project" value="UniProtKB-KW"/>
</dbReference>
<evidence type="ECO:0000256" key="2">
    <source>
        <dbReference type="ARBA" id="ARBA00022801"/>
    </source>
</evidence>
<dbReference type="InterPro" id="IPR039537">
    <property type="entry name" value="Retrotran_Ty1/copia-like"/>
</dbReference>
<dbReference type="InterPro" id="IPR012337">
    <property type="entry name" value="RNaseH-like_sf"/>
</dbReference>
<sequence length="1446" mass="160874">MDSSAVNSFSSQSPLMLLNNMSNLMSTKLDSSNYMIWKLQISAVLDAYSVLDHLDGSTAQPNPFLVTEAGVQSVNPAFLAWKKKDKALLTLLFSTLSSTVLAMVVGKGTSQEVWNTLEERFTSTARANVLNLKLELQSIKKGGNESVSVYLQRIKTVRDKLSAVGVQSDPEELLHVILKGLPKEYAPFASAIRTRDGVLPLEKLSVLLQTEEQSLHEASDPLSNSALAMFVSNNKASTGFNNNQSFNRGRGRNNYSRGRGGRSSTTYSPNFTQSQPQQQQQYQSAAQGKPERPTCQICWKMGHYAIDCYHRMDFAYQGKNPTTKLAAMASASNLQHTQTTETWLTDTGATDHLTANANNLSPQAPYQGHDQVLIASNLLSVHKLCLDNNCSCYFDANKFLVQDLPTGRLLYKGLSRNGVYPIQSHLFKSTAFNKTACAAHSVSSDKWLLWHSRLGHPSAKVLASIFPSLSPNSLSKSITEHCHHCLAGKMHKLPFPMSNKTVTSPFELVHADLWGPAPIIANNAFKFYLVLVDEYTKFTWVYLLKHKSDTFQTFTQFRAMIETQFSLPIKVLRTDCGGEFISTPFNQFCASKGIIHQLSCPHTPQQNGVAERKHRHLVQCALALLSQSKLPMSFWSYAVATAAHLINKLPTPNLAHKSPWETLYHTTPDLTQLRTFGCECFPLLTPYTAHKLYPKTTPCVFLGYPVHSKGYYCLDPVTHRMYISRHVLFNENVFSGLKHPTGSNSESLSTVQSVDTWLTTLQTLHTCSHNPQNNVNTAHESCLIPTGSLNQNTLSFPAVPVPEPMLLPNSHTHQDTFIINPATSLSPALYTSETSHSHPSFTTEPASAAEFAAAAASAAESAAASAASLSAFNPQNHFTTEPDTTQLPGLPTQSPGLANNHIPAQSSHHMQTRSKRGIFKPKVTFAAQVDYTNTEPTSYTQASKHSQWCTAMDEEFHALQKQGTWSLVPMPTSKNVVGCKWVYKLKHNSDGSIARYKARLVAKGFHQQHGIDFDETFSPVIKPPTVRLILSLAVSLKWPLRQLDVKNAFLHGTLKEEVYMTQPQGYIDHTHPNFVCKLQKSIYGLKQAPRAWFDSFSTQLLHLGFTASNADSSLFIYKQGKVIAYLLLYVDDIVLTSNTPSYLDHLIHQLNSVFDLKDLGSLYYFLGLQVTRTSNSLYIKQTKYASDLLKKHHMLECKPASSPSCPNTRLSLHDGELLTDPHAYRSMVGALHYLTFTRPDISFAVHQVCQYMSTPTTTHLAAAKRVLRYIRGTLHHGIEFTPGPLTLSAYTDADWAGDPDDRRSTSGFLVYLGNNAITWSAKKQPTVSRSSTESEYRALAIASAEICWIRTLLKDLGLYISDPPILWCNNVSALAIASNPVFHARTKHIEVDFHFVRERVLRKDLVVKFVSTIDQLADIFTKSLPTHRFLDLRRNLTVSVPELEGG</sequence>
<dbReference type="InterPro" id="IPR043502">
    <property type="entry name" value="DNA/RNA_pol_sf"/>
</dbReference>
<feature type="region of interest" description="Disordered" evidence="3">
    <location>
        <begin position="239"/>
        <end position="288"/>
    </location>
</feature>
<reference evidence="5" key="1">
    <citation type="submission" date="2018-02" db="EMBL/GenBank/DDBJ databases">
        <authorList>
            <person name="Cohen D.B."/>
            <person name="Kent A.D."/>
        </authorList>
    </citation>
    <scope>NUCLEOTIDE SEQUENCE</scope>
</reference>
<name>A0A2N9FU51_FAGSY</name>
<dbReference type="InterPro" id="IPR013103">
    <property type="entry name" value="RVT_2"/>
</dbReference>
<proteinExistence type="predicted"/>
<dbReference type="Pfam" id="PF07727">
    <property type="entry name" value="RVT_2"/>
    <property type="match status" value="1"/>
</dbReference>
<dbReference type="Pfam" id="PF13976">
    <property type="entry name" value="gag_pre-integrs"/>
    <property type="match status" value="1"/>
</dbReference>
<dbReference type="InterPro" id="IPR036397">
    <property type="entry name" value="RNaseH_sf"/>
</dbReference>